<name>A0A1H7CBW7_9ACTN</name>
<dbReference type="Gene3D" id="3.40.50.1820">
    <property type="entry name" value="alpha/beta hydrolase"/>
    <property type="match status" value="1"/>
</dbReference>
<sequence>MAHPEYLNPFVLPVEPVAPERHGRVDLYLPAATRPSPAIVFVHGGPIPADLRPTPRDWPVYRGYGSLAATRGAVGVTVDHRLHGAGDYPQAGSDVAAAVQAARDDPRVDGDRIALWFFSGGGLLLGDWLRETPEWLRCVAATYPLLAIPPGANVDVRFLPVDTIAMAGALPVVLTRVGHERPQVAYTVEAFVAAARTAGARLQIVDVPNGRHGFDMLDHTEESREAVEQAIDTVLTALA</sequence>
<dbReference type="EMBL" id="FNYV01000008">
    <property type="protein sequence ID" value="SEJ83155.1"/>
    <property type="molecule type" value="Genomic_DNA"/>
</dbReference>
<evidence type="ECO:0000313" key="3">
    <source>
        <dbReference type="EMBL" id="SEJ83155.1"/>
    </source>
</evidence>
<dbReference type="AlphaFoldDB" id="A0A1H7CBW7"/>
<dbReference type="OrthoDB" id="5902829at2"/>
<gene>
    <name evidence="3" type="ORF">SAMN05443287_108157</name>
</gene>
<dbReference type="SUPFAM" id="SSF53474">
    <property type="entry name" value="alpha/beta-Hydrolases"/>
    <property type="match status" value="1"/>
</dbReference>
<dbReference type="GO" id="GO:0052689">
    <property type="term" value="F:carboxylic ester hydrolase activity"/>
    <property type="evidence" value="ECO:0007669"/>
    <property type="project" value="UniProtKB-ARBA"/>
</dbReference>
<evidence type="ECO:0000256" key="2">
    <source>
        <dbReference type="ARBA" id="ARBA00022801"/>
    </source>
</evidence>
<organism evidence="3 4">
    <name type="scientific">Micromonospora phaseoli</name>
    <dbReference type="NCBI Taxonomy" id="1144548"/>
    <lineage>
        <taxon>Bacteria</taxon>
        <taxon>Bacillati</taxon>
        <taxon>Actinomycetota</taxon>
        <taxon>Actinomycetes</taxon>
        <taxon>Micromonosporales</taxon>
        <taxon>Micromonosporaceae</taxon>
        <taxon>Micromonospora</taxon>
    </lineage>
</organism>
<dbReference type="InterPro" id="IPR029058">
    <property type="entry name" value="AB_hydrolase_fold"/>
</dbReference>
<evidence type="ECO:0000256" key="1">
    <source>
        <dbReference type="ARBA" id="ARBA00008645"/>
    </source>
</evidence>
<dbReference type="RefSeq" id="WP_092381695.1">
    <property type="nucleotide sequence ID" value="NZ_BOPI01000004.1"/>
</dbReference>
<accession>A0A1H7CBW7</accession>
<dbReference type="InterPro" id="IPR050261">
    <property type="entry name" value="FrsA_esterase"/>
</dbReference>
<keyword evidence="4" id="KW-1185">Reference proteome</keyword>
<dbReference type="Proteomes" id="UP000198707">
    <property type="component" value="Unassembled WGS sequence"/>
</dbReference>
<protein>
    <recommendedName>
        <fullName evidence="5">Acetyl esterase/lipase</fullName>
    </recommendedName>
</protein>
<evidence type="ECO:0000313" key="4">
    <source>
        <dbReference type="Proteomes" id="UP000198707"/>
    </source>
</evidence>
<proteinExistence type="inferred from homology"/>
<dbReference type="PANTHER" id="PTHR22946">
    <property type="entry name" value="DIENELACTONE HYDROLASE DOMAIN-CONTAINING PROTEIN-RELATED"/>
    <property type="match status" value="1"/>
</dbReference>
<dbReference type="STRING" id="1144548.SAMN05443287_108157"/>
<comment type="similarity">
    <text evidence="1">Belongs to the AB hydrolase superfamily.</text>
</comment>
<reference evidence="4" key="1">
    <citation type="submission" date="2016-10" db="EMBL/GenBank/DDBJ databases">
        <authorList>
            <person name="Varghese N."/>
            <person name="Submissions S."/>
        </authorList>
    </citation>
    <scope>NUCLEOTIDE SEQUENCE [LARGE SCALE GENOMIC DNA]</scope>
    <source>
        <strain evidence="4">CGMCC 4.7038</strain>
    </source>
</reference>
<evidence type="ECO:0008006" key="5">
    <source>
        <dbReference type="Google" id="ProtNLM"/>
    </source>
</evidence>
<dbReference type="PANTHER" id="PTHR22946:SF9">
    <property type="entry name" value="POLYKETIDE TRANSFERASE AF380"/>
    <property type="match status" value="1"/>
</dbReference>
<keyword evidence="2" id="KW-0378">Hydrolase</keyword>